<keyword evidence="2" id="KW-0378">Hydrolase</keyword>
<feature type="transmembrane region" description="Helical" evidence="1">
    <location>
        <begin position="105"/>
        <end position="134"/>
    </location>
</feature>
<name>A0A2U8W022_9HYPH</name>
<dbReference type="GO" id="GO:0016787">
    <property type="term" value="F:hydrolase activity"/>
    <property type="evidence" value="ECO:0007669"/>
    <property type="project" value="UniProtKB-KW"/>
</dbReference>
<dbReference type="OrthoDB" id="7257484at2"/>
<dbReference type="EMBL" id="CP029550">
    <property type="protein sequence ID" value="AWN39423.1"/>
    <property type="molecule type" value="Genomic_DNA"/>
</dbReference>
<evidence type="ECO:0000313" key="3">
    <source>
        <dbReference type="Proteomes" id="UP000245926"/>
    </source>
</evidence>
<dbReference type="RefSeq" id="WP_109886986.1">
    <property type="nucleotide sequence ID" value="NZ_CP029550.1"/>
</dbReference>
<proteinExistence type="predicted"/>
<evidence type="ECO:0000256" key="1">
    <source>
        <dbReference type="SAM" id="Phobius"/>
    </source>
</evidence>
<sequence>MPGFDPRPPETYWGLFRRESRLTAARRAHAIAVGDPVRAADGMSLDWTVAFDGQTTRYSLLRWDDIVVARFPRRNWQRLRDVPVQWWRLWRSGYVKRFRREARRFSTIILGVHQIYLAFVLLSLALAAGLVAMAPDAARPWSLLAVPVLAYGILGALTRLTRGKPLYVAHLVDDTSFTHDHASGAEGRMHDRLDAMAERIRAAEGTAPEIVVIGHSSSSFLAIEALDRILARDPGFGRRGTPVSLVTIGSVIPWIALDPRAVQVRGSLARVAAADAIGWLDVRADWDWLSVHLRDPLIASGLSSPGPGRPAVIRVRQQDLVAPDLLRLKSRQYNLFQTHFQLLMSAHDPAAFDYIEFVAGPEPVHAVVARAREGRADGAGAAGDAASRAPETTLG</sequence>
<accession>A0A2U8W022</accession>
<dbReference type="AlphaFoldDB" id="A0A2U8W022"/>
<evidence type="ECO:0000313" key="2">
    <source>
        <dbReference type="EMBL" id="AWN39423.1"/>
    </source>
</evidence>
<keyword evidence="1" id="KW-0812">Transmembrane</keyword>
<organism evidence="2 3">
    <name type="scientific">Methylobacterium durans</name>
    <dbReference type="NCBI Taxonomy" id="2202825"/>
    <lineage>
        <taxon>Bacteria</taxon>
        <taxon>Pseudomonadati</taxon>
        <taxon>Pseudomonadota</taxon>
        <taxon>Alphaproteobacteria</taxon>
        <taxon>Hyphomicrobiales</taxon>
        <taxon>Methylobacteriaceae</taxon>
        <taxon>Methylobacterium</taxon>
    </lineage>
</organism>
<keyword evidence="1" id="KW-0472">Membrane</keyword>
<dbReference type="KEGG" id="mets:DK389_01250"/>
<gene>
    <name evidence="2" type="ORF">DK389_01250</name>
</gene>
<keyword evidence="1" id="KW-1133">Transmembrane helix</keyword>
<keyword evidence="3" id="KW-1185">Reference proteome</keyword>
<feature type="transmembrane region" description="Helical" evidence="1">
    <location>
        <begin position="140"/>
        <end position="157"/>
    </location>
</feature>
<protein>
    <submittedName>
        <fullName evidence="2">Hydrolase</fullName>
    </submittedName>
</protein>
<reference evidence="3" key="1">
    <citation type="submission" date="2018-05" db="EMBL/GenBank/DDBJ databases">
        <title>Complete Genome Sequence of Methylobacterium sp. 17SD2-17.</title>
        <authorList>
            <person name="Srinivasan S."/>
        </authorList>
    </citation>
    <scope>NUCLEOTIDE SEQUENCE [LARGE SCALE GENOMIC DNA]</scope>
    <source>
        <strain evidence="3">17SD2-17</strain>
    </source>
</reference>
<dbReference type="Proteomes" id="UP000245926">
    <property type="component" value="Chromosome"/>
</dbReference>